<reference evidence="1" key="1">
    <citation type="submission" date="2022-07" db="EMBL/GenBank/DDBJ databases">
        <title>Phylogenomic reconstructions and comparative analyses of Kickxellomycotina fungi.</title>
        <authorList>
            <person name="Reynolds N.K."/>
            <person name="Stajich J.E."/>
            <person name="Barry K."/>
            <person name="Grigoriev I.V."/>
            <person name="Crous P."/>
            <person name="Smith M.E."/>
        </authorList>
    </citation>
    <scope>NUCLEOTIDE SEQUENCE</scope>
    <source>
        <strain evidence="1">CBS 109366</strain>
    </source>
</reference>
<accession>A0ACC1JQ08</accession>
<comment type="caution">
    <text evidence="1">The sequence shown here is derived from an EMBL/GenBank/DDBJ whole genome shotgun (WGS) entry which is preliminary data.</text>
</comment>
<keyword evidence="2" id="KW-1185">Reference proteome</keyword>
<evidence type="ECO:0000313" key="1">
    <source>
        <dbReference type="EMBL" id="KAJ2764967.1"/>
    </source>
</evidence>
<dbReference type="EMBL" id="JANBUJ010002164">
    <property type="protein sequence ID" value="KAJ2764967.1"/>
    <property type="molecule type" value="Genomic_DNA"/>
</dbReference>
<gene>
    <name evidence="1" type="ORF">IWQ57_004968</name>
</gene>
<protein>
    <submittedName>
        <fullName evidence="1">Uncharacterized protein</fullName>
    </submittedName>
</protein>
<dbReference type="Proteomes" id="UP001140234">
    <property type="component" value="Unassembled WGS sequence"/>
</dbReference>
<proteinExistence type="predicted"/>
<evidence type="ECO:0000313" key="2">
    <source>
        <dbReference type="Proteomes" id="UP001140234"/>
    </source>
</evidence>
<sequence length="140" mass="15537">KSGESPLPHYYMSLSIARDTQSLSPSQELQRVYTALKAQIGDPVSSLHTSSAWGTIIDSRYLVLTSNPGDLNGVPAVDPNGPDQVDSPFKGDSKSTSRSKWIGIGIGIFFAVLIVLLVVYWRIRHKRNKERVRHNFVSIE</sequence>
<name>A0ACC1JQ08_9FUNG</name>
<organism evidence="1 2">
    <name type="scientific">Coemansia nantahalensis</name>
    <dbReference type="NCBI Taxonomy" id="2789366"/>
    <lineage>
        <taxon>Eukaryota</taxon>
        <taxon>Fungi</taxon>
        <taxon>Fungi incertae sedis</taxon>
        <taxon>Zoopagomycota</taxon>
        <taxon>Kickxellomycotina</taxon>
        <taxon>Kickxellomycetes</taxon>
        <taxon>Kickxellales</taxon>
        <taxon>Kickxellaceae</taxon>
        <taxon>Coemansia</taxon>
    </lineage>
</organism>
<feature type="non-terminal residue" evidence="1">
    <location>
        <position position="1"/>
    </location>
</feature>